<evidence type="ECO:0000256" key="2">
    <source>
        <dbReference type="ARBA" id="ARBA00012418"/>
    </source>
</evidence>
<dbReference type="Pfam" id="PF04563">
    <property type="entry name" value="RNA_pol_Rpb2_1"/>
    <property type="match status" value="1"/>
</dbReference>
<dbReference type="InterPro" id="IPR007121">
    <property type="entry name" value="RNA_pol_bsu_CS"/>
</dbReference>
<dbReference type="Gene3D" id="3.90.1110.10">
    <property type="entry name" value="RNA polymerase Rpb2, domain 2"/>
    <property type="match status" value="1"/>
</dbReference>
<dbReference type="Gene3D" id="2.40.270.10">
    <property type="entry name" value="DNA-directed RNA polymerase, subunit 2, domain 6"/>
    <property type="match status" value="1"/>
</dbReference>
<dbReference type="InterPro" id="IPR007641">
    <property type="entry name" value="RNA_pol_Rpb2_7"/>
</dbReference>
<accession>A0A6C0KWT3</accession>
<dbReference type="EC" id="2.7.7.6" evidence="2"/>
<dbReference type="InterPro" id="IPR007644">
    <property type="entry name" value="RNA_pol_bsu_protrusion"/>
</dbReference>
<dbReference type="Gene3D" id="2.40.50.150">
    <property type="match status" value="1"/>
</dbReference>
<dbReference type="GO" id="GO:0006351">
    <property type="term" value="P:DNA-templated transcription"/>
    <property type="evidence" value="ECO:0007669"/>
    <property type="project" value="InterPro"/>
</dbReference>
<name>A0A6C0KWT3_9ZZZZ</name>
<dbReference type="GO" id="GO:0032549">
    <property type="term" value="F:ribonucleoside binding"/>
    <property type="evidence" value="ECO:0007669"/>
    <property type="project" value="InterPro"/>
</dbReference>
<evidence type="ECO:0000259" key="13">
    <source>
        <dbReference type="Pfam" id="PF04565"/>
    </source>
</evidence>
<dbReference type="Pfam" id="PF04565">
    <property type="entry name" value="RNA_pol_Rpb2_3"/>
    <property type="match status" value="1"/>
</dbReference>
<evidence type="ECO:0000256" key="6">
    <source>
        <dbReference type="ARBA" id="ARBA00022723"/>
    </source>
</evidence>
<dbReference type="InterPro" id="IPR007120">
    <property type="entry name" value="DNA-dir_RNAP_su2_dom"/>
</dbReference>
<dbReference type="SUPFAM" id="SSF64484">
    <property type="entry name" value="beta and beta-prime subunits of DNA dependent RNA-polymerase"/>
    <property type="match status" value="1"/>
</dbReference>
<dbReference type="Gene3D" id="3.90.1800.10">
    <property type="entry name" value="RNA polymerase alpha subunit dimerisation domain"/>
    <property type="match status" value="1"/>
</dbReference>
<dbReference type="Pfam" id="PF04561">
    <property type="entry name" value="RNA_pol_Rpb2_2"/>
    <property type="match status" value="1"/>
</dbReference>
<evidence type="ECO:0000256" key="7">
    <source>
        <dbReference type="ARBA" id="ARBA00022833"/>
    </source>
</evidence>
<feature type="domain" description="DNA-directed RNA polymerase subunit 2 hybrid-binding" evidence="9">
    <location>
        <begin position="716"/>
        <end position="1083"/>
    </location>
</feature>
<dbReference type="GO" id="GO:0046872">
    <property type="term" value="F:metal ion binding"/>
    <property type="evidence" value="ECO:0007669"/>
    <property type="project" value="UniProtKB-KW"/>
</dbReference>
<feature type="domain" description="RNA polymerase Rpb2" evidence="13">
    <location>
        <begin position="478"/>
        <end position="540"/>
    </location>
</feature>
<keyword evidence="5" id="KW-0548">Nucleotidyltransferase</keyword>
<dbReference type="AlphaFoldDB" id="A0A6C0KWT3"/>
<evidence type="ECO:0000256" key="8">
    <source>
        <dbReference type="ARBA" id="ARBA00023163"/>
    </source>
</evidence>
<dbReference type="InterPro" id="IPR014724">
    <property type="entry name" value="RNA_pol_RPB2_OB-fold"/>
</dbReference>
<feature type="domain" description="RNA polymerase Rpb2" evidence="11">
    <location>
        <begin position="201"/>
        <end position="393"/>
    </location>
</feature>
<dbReference type="InterPro" id="IPR007645">
    <property type="entry name" value="RNA_pol_Rpb2_3"/>
</dbReference>
<dbReference type="GO" id="GO:0000428">
    <property type="term" value="C:DNA-directed RNA polymerase complex"/>
    <property type="evidence" value="ECO:0007669"/>
    <property type="project" value="UniProtKB-KW"/>
</dbReference>
<dbReference type="InterPro" id="IPR037033">
    <property type="entry name" value="DNA-dir_RNAP_su2_hyb_sf"/>
</dbReference>
<sequence>MSNSKSPKTQPDQEDSWTLIKSYFESKHLHQLVKHQIESYNDFINNQMKKTIEMFNPLVIRSPHDYIKEHQNYRLQIIINFENMALYRPEIHENNGATKLMFPNDARLRNFTYNSNMTLDLNVKYIIRKGEKMEIEETKQVKLSKIQFGKIPIMLKSSICILNQYNFLDNRKTSECQSDPGGYFIINGSEKTCLGQEKAADNKIYVFKNKENSKWSYSSELRCVPSWKVISPKQVYMMISSKQQRFGYPIYVQIPKVKKPVPLFILFRAFGIISDKEICKYILLDIDKPENQDILMFLKGCIEDSENYKTQEDSIQFMKSSVLYTPINMTVEEGEAKKINFTNEILNNDVFPNCETKREKIFMLGLMTHKLINCRLGYSQPDDRDSYENKRIEMTGCSLNNLFRNYFNKVVKDIRKLVIREINNGSWKSSEDYTNIINLTNVYKIVKSSTIENGIKRALSTGDFGIKQVNSNKVGVAQVLNRLTYASTLSHLRRVNTPIDKSGKLVEPRKLHGSSFGFLCPAETPEGQSVGVVKNLSYMTCVSGHSDSNCVHDYIIDKIISINSTEHAIEYYYDKVKVILNGRWLGIVLKPIELYNHVKTLKYKGIVHVYTSVVFDYSKKTIYITNDAGRLMRPLYKVKNNGILITREHLEKLQNTSLCWNDLILSSKLDESIIEYIDNEEQKFGMICMNQNKLTNEKYNYTHCEIHPSTIFGVLASCIPFPEHNQSPRNTYQCAMGKQAIGIYASNFNKRMDKTGYILSYPMKPLVETRIMNMLKINTLSSGNQVIVAIMTHSGFNQEDSILFNRGSVERGLFHATIYHTEKDEDKKLNGEEELRIKPNILNTKNIKFGNYDKLNTQGLMNENSLIEDKDIIMGKVTTIKSNKNDDNKSIKYEDHSKSYKTNEESYIDKNYVNRNGDGYTFCKVRIRARRVPDIGDKFSSRHGQKGTIGHIIDEADMPFTKDGLKPDLIINPHAIPSRMTIAQLKETLLGKVLLELGLYGDGTSFGNLNLNKLCETLQNCDYESKGNEILYDGKTGEQIETSVFIGPVFYQRLKHMVSDKQHSRCIGPMVNLTRQPAEGRSRDGGLRFGEMERDCMISHGTSSFTKERIYDVSDKYSVHVCNSCGLIVPYNEDKHIHKCNVCNNSLDFSCVKIPYSCKLLFQELITMNVVPRLLTT</sequence>
<evidence type="ECO:0000259" key="9">
    <source>
        <dbReference type="Pfam" id="PF00562"/>
    </source>
</evidence>
<dbReference type="Gene3D" id="3.90.1100.10">
    <property type="match status" value="1"/>
</dbReference>
<dbReference type="InterPro" id="IPR007646">
    <property type="entry name" value="RNA_pol_Rpb2_4"/>
</dbReference>
<dbReference type="InterPro" id="IPR015712">
    <property type="entry name" value="DNA-dir_RNA_pol_su2"/>
</dbReference>
<feature type="domain" description="RNA polymerase Rpb2" evidence="15">
    <location>
        <begin position="669"/>
        <end position="708"/>
    </location>
</feature>
<evidence type="ECO:0000259" key="15">
    <source>
        <dbReference type="Pfam" id="PF04567"/>
    </source>
</evidence>
<dbReference type="EMBL" id="MN741007">
    <property type="protein sequence ID" value="QHU22442.1"/>
    <property type="molecule type" value="Genomic_DNA"/>
</dbReference>
<evidence type="ECO:0000259" key="12">
    <source>
        <dbReference type="Pfam" id="PF04563"/>
    </source>
</evidence>
<dbReference type="PANTHER" id="PTHR20856">
    <property type="entry name" value="DNA-DIRECTED RNA POLYMERASE I SUBUNIT 2"/>
    <property type="match status" value="1"/>
</dbReference>
<dbReference type="InterPro" id="IPR007647">
    <property type="entry name" value="RNA_pol_Rpb2_5"/>
</dbReference>
<keyword evidence="8" id="KW-0804">Transcription</keyword>
<dbReference type="GO" id="GO:0003899">
    <property type="term" value="F:DNA-directed RNA polymerase activity"/>
    <property type="evidence" value="ECO:0007669"/>
    <property type="project" value="UniProtKB-EC"/>
</dbReference>
<evidence type="ECO:0000256" key="3">
    <source>
        <dbReference type="ARBA" id="ARBA00022478"/>
    </source>
</evidence>
<proteinExistence type="inferred from homology"/>
<keyword evidence="3" id="KW-0240">DNA-directed RNA polymerase</keyword>
<dbReference type="GO" id="GO:0003677">
    <property type="term" value="F:DNA binding"/>
    <property type="evidence" value="ECO:0007669"/>
    <property type="project" value="InterPro"/>
</dbReference>
<keyword evidence="7" id="KW-0862">Zinc</keyword>
<organism evidence="16">
    <name type="scientific">viral metagenome</name>
    <dbReference type="NCBI Taxonomy" id="1070528"/>
    <lineage>
        <taxon>unclassified sequences</taxon>
        <taxon>metagenomes</taxon>
        <taxon>organismal metagenomes</taxon>
    </lineage>
</organism>
<comment type="similarity">
    <text evidence="1">Belongs to the RNA polymerase beta chain family.</text>
</comment>
<dbReference type="Pfam" id="PF04560">
    <property type="entry name" value="RNA_pol_Rpb2_7"/>
    <property type="match status" value="1"/>
</dbReference>
<feature type="domain" description="RNA polymerase beta subunit protrusion" evidence="12">
    <location>
        <begin position="31"/>
        <end position="435"/>
    </location>
</feature>
<reference evidence="16" key="1">
    <citation type="journal article" date="2020" name="Nature">
        <title>Giant virus diversity and host interactions through global metagenomics.</title>
        <authorList>
            <person name="Schulz F."/>
            <person name="Roux S."/>
            <person name="Paez-Espino D."/>
            <person name="Jungbluth S."/>
            <person name="Walsh D.A."/>
            <person name="Denef V.J."/>
            <person name="McMahon K.D."/>
            <person name="Konstantinidis K.T."/>
            <person name="Eloe-Fadrosh E.A."/>
            <person name="Kyrpides N.C."/>
            <person name="Woyke T."/>
        </authorList>
    </citation>
    <scope>NUCLEOTIDE SEQUENCE</scope>
    <source>
        <strain evidence="16">GVMAG-S-ERX555907-102</strain>
    </source>
</reference>
<feature type="domain" description="RNA polymerase Rpb2" evidence="10">
    <location>
        <begin position="1085"/>
        <end position="1176"/>
    </location>
</feature>
<evidence type="ECO:0000259" key="14">
    <source>
        <dbReference type="Pfam" id="PF04566"/>
    </source>
</evidence>
<evidence type="ECO:0000259" key="11">
    <source>
        <dbReference type="Pfam" id="PF04561"/>
    </source>
</evidence>
<evidence type="ECO:0000256" key="4">
    <source>
        <dbReference type="ARBA" id="ARBA00022679"/>
    </source>
</evidence>
<dbReference type="FunFam" id="3.90.1800.10:FF:000002">
    <property type="entry name" value="DNA-directed RNA polymerase subunit beta"/>
    <property type="match status" value="1"/>
</dbReference>
<feature type="domain" description="RNA polymerase Rpb2" evidence="14">
    <location>
        <begin position="578"/>
        <end position="638"/>
    </location>
</feature>
<keyword evidence="4" id="KW-0808">Transferase</keyword>
<dbReference type="Pfam" id="PF04567">
    <property type="entry name" value="RNA_pol_Rpb2_5"/>
    <property type="match status" value="1"/>
</dbReference>
<evidence type="ECO:0000313" key="16">
    <source>
        <dbReference type="EMBL" id="QHU22442.1"/>
    </source>
</evidence>
<dbReference type="Pfam" id="PF04566">
    <property type="entry name" value="RNA_pol_Rpb2_4"/>
    <property type="match status" value="1"/>
</dbReference>
<evidence type="ECO:0000256" key="5">
    <source>
        <dbReference type="ARBA" id="ARBA00022695"/>
    </source>
</evidence>
<dbReference type="CDD" id="cd00653">
    <property type="entry name" value="RNA_pol_B_RPB2"/>
    <property type="match status" value="1"/>
</dbReference>
<evidence type="ECO:0000256" key="1">
    <source>
        <dbReference type="ARBA" id="ARBA00006835"/>
    </source>
</evidence>
<dbReference type="InterPro" id="IPR037034">
    <property type="entry name" value="RNA_pol_Rpb2_2_sf"/>
</dbReference>
<keyword evidence="6" id="KW-0479">Metal-binding</keyword>
<dbReference type="InterPro" id="IPR007642">
    <property type="entry name" value="RNA_pol_Rpb2_2"/>
</dbReference>
<evidence type="ECO:0000259" key="10">
    <source>
        <dbReference type="Pfam" id="PF04560"/>
    </source>
</evidence>
<dbReference type="Pfam" id="PF00562">
    <property type="entry name" value="RNA_pol_Rpb2_6"/>
    <property type="match status" value="1"/>
</dbReference>
<protein>
    <recommendedName>
        <fullName evidence="2">DNA-directed RNA polymerase</fullName>
        <ecNumber evidence="2">2.7.7.6</ecNumber>
    </recommendedName>
</protein>
<dbReference type="PROSITE" id="PS01166">
    <property type="entry name" value="RNA_POL_BETA"/>
    <property type="match status" value="1"/>
</dbReference>